<protein>
    <recommendedName>
        <fullName evidence="5">Beta-carotene 15,15'-monooxygenase</fullName>
    </recommendedName>
</protein>
<dbReference type="InterPro" id="IPR045931">
    <property type="entry name" value="DUF6350"/>
</dbReference>
<reference evidence="3 4" key="1">
    <citation type="submission" date="2020-11" db="EMBL/GenBank/DDBJ databases">
        <title>Actinomyces sp. ZJ750.</title>
        <authorList>
            <person name="Zhou J."/>
        </authorList>
    </citation>
    <scope>NUCLEOTIDE SEQUENCE [LARGE SCALE GENOMIC DNA]</scope>
    <source>
        <strain evidence="3 4">ZJ750</strain>
    </source>
</reference>
<dbReference type="KEGG" id="arep:ID810_03215"/>
<feature type="transmembrane region" description="Helical" evidence="2">
    <location>
        <begin position="112"/>
        <end position="134"/>
    </location>
</feature>
<dbReference type="RefSeq" id="WP_166855182.1">
    <property type="nucleotide sequence ID" value="NZ_CP063989.1"/>
</dbReference>
<evidence type="ECO:0000313" key="4">
    <source>
        <dbReference type="Proteomes" id="UP000594637"/>
    </source>
</evidence>
<feature type="transmembrane region" description="Helical" evidence="2">
    <location>
        <begin position="140"/>
        <end position="159"/>
    </location>
</feature>
<feature type="transmembrane region" description="Helical" evidence="2">
    <location>
        <begin position="326"/>
        <end position="353"/>
    </location>
</feature>
<dbReference type="Pfam" id="PF19877">
    <property type="entry name" value="DUF6350"/>
    <property type="match status" value="1"/>
</dbReference>
<feature type="region of interest" description="Disordered" evidence="1">
    <location>
        <begin position="397"/>
        <end position="420"/>
    </location>
</feature>
<name>A0A7T0LLI6_9ACTO</name>
<accession>A0A7T0LLI6</accession>
<feature type="transmembrane region" description="Helical" evidence="2">
    <location>
        <begin position="263"/>
        <end position="283"/>
    </location>
</feature>
<gene>
    <name evidence="3" type="ORF">ID810_03215</name>
</gene>
<evidence type="ECO:0000313" key="3">
    <source>
        <dbReference type="EMBL" id="QPL05977.1"/>
    </source>
</evidence>
<keyword evidence="2" id="KW-0812">Transmembrane</keyword>
<sequence length="420" mass="42463">MRTDHPLPRTLLPRDWPVAIRTGCEAALGGWAITVVPTLAVFVATSSHDAAAALSMGSAARTATALWSLSLGGSYGQAGSPDGVLGLPLLGLSLVVVLLARSAVRRSRLAGPASAVCTVASSALVTALLLVLATPAGSRTWPTAILLPALVALLAVADLQRRGTGSAALADWWARRPAWVDPALHLARATALLAVVLAAAVLVMAAAVGGAPRMSRLHDALSGGGVIAFIGQLLLQAAWLPDALIWALSWLAGSGFRVGEGSLFSPDAVIAGPVPALPVLGLLPTSPLGGENSSVGLYVPLLLTLATLLVAWRNRHELAGLEPGQSALAGIGATVLLTAGTWFACLAASGPIGPGRLAVVGPARATTVLLVAVETGVGLIVGSVLVHPRARALTERIERVGRRAGDDGPGTPTDDSTETS</sequence>
<organism evidence="3 4">
    <name type="scientific">Actinomyces respiraculi</name>
    <dbReference type="NCBI Taxonomy" id="2744574"/>
    <lineage>
        <taxon>Bacteria</taxon>
        <taxon>Bacillati</taxon>
        <taxon>Actinomycetota</taxon>
        <taxon>Actinomycetes</taxon>
        <taxon>Actinomycetales</taxon>
        <taxon>Actinomycetaceae</taxon>
        <taxon>Actinomyces</taxon>
    </lineage>
</organism>
<feature type="transmembrane region" description="Helical" evidence="2">
    <location>
        <begin position="20"/>
        <end position="44"/>
    </location>
</feature>
<proteinExistence type="predicted"/>
<keyword evidence="4" id="KW-1185">Reference proteome</keyword>
<dbReference type="Proteomes" id="UP000594637">
    <property type="component" value="Chromosome"/>
</dbReference>
<feature type="transmembrane region" description="Helical" evidence="2">
    <location>
        <begin position="295"/>
        <end position="314"/>
    </location>
</feature>
<dbReference type="AlphaFoldDB" id="A0A7T0LLI6"/>
<feature type="transmembrane region" description="Helical" evidence="2">
    <location>
        <begin position="83"/>
        <end position="100"/>
    </location>
</feature>
<feature type="transmembrane region" description="Helical" evidence="2">
    <location>
        <begin position="365"/>
        <end position="386"/>
    </location>
</feature>
<keyword evidence="2" id="KW-1133">Transmembrane helix</keyword>
<evidence type="ECO:0008006" key="5">
    <source>
        <dbReference type="Google" id="ProtNLM"/>
    </source>
</evidence>
<evidence type="ECO:0000256" key="1">
    <source>
        <dbReference type="SAM" id="MobiDB-lite"/>
    </source>
</evidence>
<feature type="transmembrane region" description="Helical" evidence="2">
    <location>
        <begin position="186"/>
        <end position="207"/>
    </location>
</feature>
<evidence type="ECO:0000256" key="2">
    <source>
        <dbReference type="SAM" id="Phobius"/>
    </source>
</evidence>
<feature type="transmembrane region" description="Helical" evidence="2">
    <location>
        <begin position="227"/>
        <end position="251"/>
    </location>
</feature>
<dbReference type="EMBL" id="CP063989">
    <property type="protein sequence ID" value="QPL05977.1"/>
    <property type="molecule type" value="Genomic_DNA"/>
</dbReference>
<feature type="compositionally biased region" description="Basic and acidic residues" evidence="1">
    <location>
        <begin position="397"/>
        <end position="406"/>
    </location>
</feature>
<keyword evidence="2" id="KW-0472">Membrane</keyword>